<reference evidence="1 2" key="1">
    <citation type="submission" date="2021-06" db="EMBL/GenBank/DDBJ databases">
        <authorList>
            <person name="Kallberg Y."/>
            <person name="Tangrot J."/>
            <person name="Rosling A."/>
        </authorList>
    </citation>
    <scope>NUCLEOTIDE SEQUENCE [LARGE SCALE GENOMIC DNA]</scope>
    <source>
        <strain evidence="1 2">120-4 pot B 10/14</strain>
    </source>
</reference>
<dbReference type="EMBL" id="CAJVQB010053028">
    <property type="protein sequence ID" value="CAG8836190.1"/>
    <property type="molecule type" value="Genomic_DNA"/>
</dbReference>
<comment type="caution">
    <text evidence="1">The sequence shown here is derived from an EMBL/GenBank/DDBJ whole genome shotgun (WGS) entry which is preliminary data.</text>
</comment>
<evidence type="ECO:0000313" key="2">
    <source>
        <dbReference type="Proteomes" id="UP000789901"/>
    </source>
</evidence>
<name>A0ABN7WMZ2_GIGMA</name>
<keyword evidence="2" id="KW-1185">Reference proteome</keyword>
<organism evidence="1 2">
    <name type="scientific">Gigaspora margarita</name>
    <dbReference type="NCBI Taxonomy" id="4874"/>
    <lineage>
        <taxon>Eukaryota</taxon>
        <taxon>Fungi</taxon>
        <taxon>Fungi incertae sedis</taxon>
        <taxon>Mucoromycota</taxon>
        <taxon>Glomeromycotina</taxon>
        <taxon>Glomeromycetes</taxon>
        <taxon>Diversisporales</taxon>
        <taxon>Gigasporaceae</taxon>
        <taxon>Gigaspora</taxon>
    </lineage>
</organism>
<sequence>MRIRTSLSRRPLIDYNILDGDSLSSATATENLVIENIVNEINNVSKMEPLFVWNELAFKKAKHFSE</sequence>
<protein>
    <submittedName>
        <fullName evidence="1">30286_t:CDS:1</fullName>
    </submittedName>
</protein>
<evidence type="ECO:0000313" key="1">
    <source>
        <dbReference type="EMBL" id="CAG8836190.1"/>
    </source>
</evidence>
<gene>
    <name evidence="1" type="ORF">GMARGA_LOCUS32913</name>
</gene>
<accession>A0ABN7WMZ2</accession>
<proteinExistence type="predicted"/>
<dbReference type="Proteomes" id="UP000789901">
    <property type="component" value="Unassembled WGS sequence"/>
</dbReference>